<sequence length="155" mass="16590">MVMPAPARRSVIQAADEMFGVTSLEAYLDYLDANVDRLGVPFVPRPEGDAPESGTAYARVDHARWIADCPWQCGASHAVPRTETRFWCTGCANGANGATGKTCALAWPAARQRIEANLSTLPASLASWPCAEDIARYQAGQTAAMCQACRTIGEV</sequence>
<comment type="caution">
    <text evidence="1">The sequence shown here is derived from an EMBL/GenBank/DDBJ whole genome shotgun (WGS) entry which is preliminary data.</text>
</comment>
<keyword evidence="2" id="KW-1185">Reference proteome</keyword>
<dbReference type="AlphaFoldDB" id="A0A367EN47"/>
<dbReference type="EMBL" id="QOIL01000034">
    <property type="protein sequence ID" value="RCG19122.1"/>
    <property type="molecule type" value="Genomic_DNA"/>
</dbReference>
<accession>A0A367EN47</accession>
<proteinExistence type="predicted"/>
<dbReference type="OrthoDB" id="4217113at2"/>
<protein>
    <submittedName>
        <fullName evidence="1">Uncharacterized protein</fullName>
    </submittedName>
</protein>
<evidence type="ECO:0000313" key="2">
    <source>
        <dbReference type="Proteomes" id="UP000253094"/>
    </source>
</evidence>
<organism evidence="1 2">
    <name type="scientific">Sphaerisporangium album</name>
    <dbReference type="NCBI Taxonomy" id="509200"/>
    <lineage>
        <taxon>Bacteria</taxon>
        <taxon>Bacillati</taxon>
        <taxon>Actinomycetota</taxon>
        <taxon>Actinomycetes</taxon>
        <taxon>Streptosporangiales</taxon>
        <taxon>Streptosporangiaceae</taxon>
        <taxon>Sphaerisporangium</taxon>
    </lineage>
</organism>
<dbReference type="Proteomes" id="UP000253094">
    <property type="component" value="Unassembled WGS sequence"/>
</dbReference>
<evidence type="ECO:0000313" key="1">
    <source>
        <dbReference type="EMBL" id="RCG19122.1"/>
    </source>
</evidence>
<name>A0A367EN47_9ACTN</name>
<reference evidence="1 2" key="1">
    <citation type="submission" date="2018-06" db="EMBL/GenBank/DDBJ databases">
        <title>Sphaerisporangium craniellae sp. nov., isolated from a marine sponge in the South China Sea.</title>
        <authorList>
            <person name="Li L."/>
        </authorList>
    </citation>
    <scope>NUCLEOTIDE SEQUENCE [LARGE SCALE GENOMIC DNA]</scope>
    <source>
        <strain evidence="1 2">CCTCC AA 208026</strain>
    </source>
</reference>
<dbReference type="RefSeq" id="WP_114033777.1">
    <property type="nucleotide sequence ID" value="NZ_QOIL01000034.1"/>
</dbReference>
<gene>
    <name evidence="1" type="ORF">DQ384_38240</name>
</gene>